<accession>A0A2S8A7N9</accession>
<name>A0A2S8A7N9_9FLAO</name>
<protein>
    <submittedName>
        <fullName evidence="1">Uncharacterized protein</fullName>
    </submittedName>
</protein>
<dbReference type="EMBL" id="PSZM01000046">
    <property type="protein sequence ID" value="PQL90585.1"/>
    <property type="molecule type" value="Genomic_DNA"/>
</dbReference>
<sequence>MAVGKYKKDEIVTNIPILKYFKEEDIGNVPKISDDTTDKSKYTIPKVINSKTCKEDINKSEKIISTSNFVLFLKLIETIIPILIIKDRQLIINISQKKD</sequence>
<dbReference type="Proteomes" id="UP000238042">
    <property type="component" value="Unassembled WGS sequence"/>
</dbReference>
<comment type="caution">
    <text evidence="1">The sequence shown here is derived from an EMBL/GenBank/DDBJ whole genome shotgun (WGS) entry which is preliminary data.</text>
</comment>
<keyword evidence="2" id="KW-1185">Reference proteome</keyword>
<evidence type="ECO:0000313" key="1">
    <source>
        <dbReference type="EMBL" id="PQL90585.1"/>
    </source>
</evidence>
<dbReference type="AlphaFoldDB" id="A0A2S8A7N9"/>
<reference evidence="1 2" key="1">
    <citation type="submission" date="2018-02" db="EMBL/GenBank/DDBJ databases">
        <title>Genome sequences of Apibacter spp., gut symbionts of Asian honey bees.</title>
        <authorList>
            <person name="Kwong W.K."/>
            <person name="Steele M.I."/>
            <person name="Moran N.A."/>
        </authorList>
    </citation>
    <scope>NUCLEOTIDE SEQUENCE [LARGE SCALE GENOMIC DNA]</scope>
    <source>
        <strain evidence="2">wkB301</strain>
    </source>
</reference>
<evidence type="ECO:0000313" key="2">
    <source>
        <dbReference type="Proteomes" id="UP000238042"/>
    </source>
</evidence>
<gene>
    <name evidence="1" type="ORF">C4S77_11960</name>
</gene>
<proteinExistence type="predicted"/>
<organism evidence="1 2">
    <name type="scientific">Apibacter adventoris</name>
    <dbReference type="NCBI Taxonomy" id="1679466"/>
    <lineage>
        <taxon>Bacteria</taxon>
        <taxon>Pseudomonadati</taxon>
        <taxon>Bacteroidota</taxon>
        <taxon>Flavobacteriia</taxon>
        <taxon>Flavobacteriales</taxon>
        <taxon>Weeksellaceae</taxon>
        <taxon>Apibacter</taxon>
    </lineage>
</organism>